<comment type="similarity">
    <text evidence="2">Belongs to the integrin beta chain family.</text>
</comment>
<protein>
    <submittedName>
        <fullName evidence="15">ITGB1 isoform 17</fullName>
    </submittedName>
</protein>
<evidence type="ECO:0000259" key="14">
    <source>
        <dbReference type="Pfam" id="PF23105"/>
    </source>
</evidence>
<evidence type="ECO:0000256" key="6">
    <source>
        <dbReference type="ARBA" id="ARBA00022729"/>
    </source>
</evidence>
<keyword evidence="8" id="KW-1133">Transmembrane helix</keyword>
<organism evidence="15 16">
    <name type="scientific">Pan troglodytes</name>
    <name type="common">Chimpanzee</name>
    <dbReference type="NCBI Taxonomy" id="9598"/>
    <lineage>
        <taxon>Eukaryota</taxon>
        <taxon>Metazoa</taxon>
        <taxon>Chordata</taxon>
        <taxon>Craniata</taxon>
        <taxon>Vertebrata</taxon>
        <taxon>Euteleostomi</taxon>
        <taxon>Mammalia</taxon>
        <taxon>Eutheria</taxon>
        <taxon>Euarchontoglires</taxon>
        <taxon>Primates</taxon>
        <taxon>Haplorrhini</taxon>
        <taxon>Catarrhini</taxon>
        <taxon>Hominidae</taxon>
        <taxon>Pan</taxon>
    </lineage>
</organism>
<feature type="domain" description="Integrin beta epidermal growth factor-like" evidence="14">
    <location>
        <begin position="2"/>
        <end position="44"/>
    </location>
</feature>
<keyword evidence="9" id="KW-0401">Integrin</keyword>
<keyword evidence="5" id="KW-0812">Transmembrane</keyword>
<comment type="subcellular location">
    <subcellularLocation>
        <location evidence="1">Cell membrane</location>
        <topology evidence="1">Single-pass type I membrane protein</topology>
    </subcellularLocation>
</comment>
<evidence type="ECO:0000256" key="4">
    <source>
        <dbReference type="ARBA" id="ARBA00022536"/>
    </source>
</evidence>
<dbReference type="GO" id="GO:0040012">
    <property type="term" value="P:regulation of locomotion"/>
    <property type="evidence" value="ECO:0007669"/>
    <property type="project" value="UniProtKB-ARBA"/>
</dbReference>
<evidence type="ECO:0000256" key="9">
    <source>
        <dbReference type="ARBA" id="ARBA00023037"/>
    </source>
</evidence>
<dbReference type="GO" id="GO:0098797">
    <property type="term" value="C:plasma membrane protein complex"/>
    <property type="evidence" value="ECO:0007669"/>
    <property type="project" value="UniProtKB-ARBA"/>
</dbReference>
<dbReference type="PANTHER" id="PTHR10082">
    <property type="entry name" value="INTEGRIN BETA SUBUNIT"/>
    <property type="match status" value="1"/>
</dbReference>
<name>A0A2J8MN67_PANTR</name>
<dbReference type="InterPro" id="IPR057073">
    <property type="entry name" value="EGF_integrin_2"/>
</dbReference>
<evidence type="ECO:0000256" key="12">
    <source>
        <dbReference type="ARBA" id="ARBA00023180"/>
    </source>
</evidence>
<keyword evidence="10" id="KW-0472">Membrane</keyword>
<dbReference type="PROSITE" id="PS00243">
    <property type="entry name" value="I_EGF_1"/>
    <property type="match status" value="1"/>
</dbReference>
<keyword evidence="7" id="KW-0677">Repeat</keyword>
<dbReference type="GO" id="GO:0007155">
    <property type="term" value="P:cell adhesion"/>
    <property type="evidence" value="ECO:0007669"/>
    <property type="project" value="UniProtKB-ARBA"/>
</dbReference>
<dbReference type="InterPro" id="IPR015812">
    <property type="entry name" value="Integrin_bsu"/>
</dbReference>
<keyword evidence="4" id="KW-0245">EGF-like domain</keyword>
<evidence type="ECO:0000256" key="11">
    <source>
        <dbReference type="ARBA" id="ARBA00023157"/>
    </source>
</evidence>
<evidence type="ECO:0000256" key="8">
    <source>
        <dbReference type="ARBA" id="ARBA00022989"/>
    </source>
</evidence>
<evidence type="ECO:0000313" key="15">
    <source>
        <dbReference type="EMBL" id="PNI60937.1"/>
    </source>
</evidence>
<comment type="caution">
    <text evidence="15">The sequence shown here is derived from an EMBL/GenBank/DDBJ whole genome shotgun (WGS) entry which is preliminary data.</text>
</comment>
<keyword evidence="6" id="KW-0732">Signal</keyword>
<dbReference type="GO" id="GO:0007229">
    <property type="term" value="P:integrin-mediated signaling pathway"/>
    <property type="evidence" value="ECO:0007669"/>
    <property type="project" value="UniProtKB-KW"/>
</dbReference>
<dbReference type="PROSITE" id="PS52047">
    <property type="entry name" value="I_EGF_2"/>
    <property type="match status" value="2"/>
</dbReference>
<dbReference type="FunFam" id="2.10.25.10:FF:000098">
    <property type="entry name" value="Integrin beta"/>
    <property type="match status" value="1"/>
</dbReference>
<dbReference type="Proteomes" id="UP000236370">
    <property type="component" value="Unassembled WGS sequence"/>
</dbReference>
<evidence type="ECO:0000256" key="3">
    <source>
        <dbReference type="ARBA" id="ARBA00022475"/>
    </source>
</evidence>
<dbReference type="FunFam" id="2.10.25.10:FF:000155">
    <property type="entry name" value="Integrin beta"/>
    <property type="match status" value="1"/>
</dbReference>
<dbReference type="Pfam" id="PF23105">
    <property type="entry name" value="EGF_integrin"/>
    <property type="match status" value="1"/>
</dbReference>
<gene>
    <name evidence="15" type="ORF">CK820_G0018786</name>
</gene>
<proteinExistence type="inferred from homology"/>
<keyword evidence="11" id="KW-1015">Disulfide bond</keyword>
<reference evidence="15 16" key="1">
    <citation type="submission" date="2017-12" db="EMBL/GenBank/DDBJ databases">
        <title>High-resolution comparative analysis of great ape genomes.</title>
        <authorList>
            <person name="Pollen A."/>
            <person name="Hastie A."/>
            <person name="Hormozdiari F."/>
            <person name="Dougherty M."/>
            <person name="Liu R."/>
            <person name="Chaisson M."/>
            <person name="Hoppe E."/>
            <person name="Hill C."/>
            <person name="Pang A."/>
            <person name="Hillier L."/>
            <person name="Baker C."/>
            <person name="Armstrong J."/>
            <person name="Shendure J."/>
            <person name="Paten B."/>
            <person name="Wilson R."/>
            <person name="Chao H."/>
            <person name="Schneider V."/>
            <person name="Ventura M."/>
            <person name="Kronenberg Z."/>
            <person name="Murali S."/>
            <person name="Gordon D."/>
            <person name="Cantsilieris S."/>
            <person name="Munson K."/>
            <person name="Nelson B."/>
            <person name="Raja A."/>
            <person name="Underwood J."/>
            <person name="Diekhans M."/>
            <person name="Fiddes I."/>
            <person name="Haussler D."/>
            <person name="Eichler E."/>
        </authorList>
    </citation>
    <scope>NUCLEOTIDE SEQUENCE [LARGE SCALE GENOMIC DNA]</scope>
    <source>
        <strain evidence="15">Yerkes chimp pedigree #C0471</strain>
    </source>
</reference>
<dbReference type="Gene3D" id="2.10.25.10">
    <property type="entry name" value="Laminin"/>
    <property type="match status" value="3"/>
</dbReference>
<feature type="domain" description="Epidermal growth factor-like" evidence="13">
    <location>
        <begin position="50"/>
        <end position="80"/>
    </location>
</feature>
<accession>A0A2J8MN67</accession>
<dbReference type="GO" id="GO:0030054">
    <property type="term" value="C:cell junction"/>
    <property type="evidence" value="ECO:0007669"/>
    <property type="project" value="UniProtKB-ARBA"/>
</dbReference>
<evidence type="ECO:0000259" key="13">
    <source>
        <dbReference type="Pfam" id="PF07974"/>
    </source>
</evidence>
<evidence type="ECO:0000313" key="16">
    <source>
        <dbReference type="Proteomes" id="UP000236370"/>
    </source>
</evidence>
<feature type="non-terminal residue" evidence="15">
    <location>
        <position position="1"/>
    </location>
</feature>
<evidence type="ECO:0000256" key="7">
    <source>
        <dbReference type="ARBA" id="ARBA00022737"/>
    </source>
</evidence>
<evidence type="ECO:0000256" key="1">
    <source>
        <dbReference type="ARBA" id="ARBA00004251"/>
    </source>
</evidence>
<sequence>DMDAYCRKENSSEICSNNGECVCGQCVCRKRDNTNEIYSGKFCECDNFNCDRSNGLICGGNGVCKCRVCECNPNYTGSACDCSLDTSTCEASNGQICNGRGICECGV</sequence>
<keyword evidence="3" id="KW-1003">Cell membrane</keyword>
<evidence type="ECO:0000256" key="2">
    <source>
        <dbReference type="ARBA" id="ARBA00007449"/>
    </source>
</evidence>
<dbReference type="PANTHER" id="PTHR10082:SF28">
    <property type="entry name" value="INTEGRIN BETA-1"/>
    <property type="match status" value="1"/>
</dbReference>
<dbReference type="EMBL" id="NBAG03000250">
    <property type="protein sequence ID" value="PNI60937.1"/>
    <property type="molecule type" value="Genomic_DNA"/>
</dbReference>
<keyword evidence="12" id="KW-0325">Glycoprotein</keyword>
<dbReference type="InterPro" id="IPR057243">
    <property type="entry name" value="Integrin_I-EGF_CS"/>
</dbReference>
<evidence type="ECO:0000256" key="10">
    <source>
        <dbReference type="ARBA" id="ARBA00023136"/>
    </source>
</evidence>
<dbReference type="Pfam" id="PF07974">
    <property type="entry name" value="EGF_2"/>
    <property type="match status" value="1"/>
</dbReference>
<dbReference type="SUPFAM" id="SSF57196">
    <property type="entry name" value="EGF/Laminin"/>
    <property type="match status" value="1"/>
</dbReference>
<evidence type="ECO:0000256" key="5">
    <source>
        <dbReference type="ARBA" id="ARBA00022692"/>
    </source>
</evidence>
<dbReference type="AlphaFoldDB" id="A0A2J8MN67"/>
<dbReference type="InterPro" id="IPR013111">
    <property type="entry name" value="EGF_extracell"/>
</dbReference>